<evidence type="ECO:0000256" key="8">
    <source>
        <dbReference type="ARBA" id="ARBA00041995"/>
    </source>
</evidence>
<dbReference type="Gene3D" id="3.40.50.150">
    <property type="entry name" value="Vaccinia Virus protein VP39"/>
    <property type="match status" value="1"/>
</dbReference>
<dbReference type="PANTHER" id="PTHR10920:SF18">
    <property type="entry name" value="RRNA METHYLTRANSFERASE 2, MITOCHONDRIAL"/>
    <property type="match status" value="1"/>
</dbReference>
<proteinExistence type="inferred from homology"/>
<dbReference type="SUPFAM" id="SSF53335">
    <property type="entry name" value="S-adenosyl-L-methionine-dependent methyltransferases"/>
    <property type="match status" value="1"/>
</dbReference>
<name>A0A369XQ28_9PROT</name>
<dbReference type="InterPro" id="IPR029063">
    <property type="entry name" value="SAM-dependent_MTases_sf"/>
</dbReference>
<accession>A0A369XQ28</accession>
<dbReference type="GO" id="GO:0005737">
    <property type="term" value="C:cytoplasm"/>
    <property type="evidence" value="ECO:0007669"/>
    <property type="project" value="UniProtKB-SubCell"/>
</dbReference>
<dbReference type="PIRSF" id="PIRSF005461">
    <property type="entry name" value="23S_rRNA_mtase"/>
    <property type="match status" value="1"/>
</dbReference>
<evidence type="ECO:0000256" key="7">
    <source>
        <dbReference type="ARBA" id="ARBA00041129"/>
    </source>
</evidence>
<organism evidence="14 15">
    <name type="scientific">Candidatus Accumulibacter meliphilus</name>
    <dbReference type="NCBI Taxonomy" id="2211374"/>
    <lineage>
        <taxon>Bacteria</taxon>
        <taxon>Pseudomonadati</taxon>
        <taxon>Pseudomonadota</taxon>
        <taxon>Betaproteobacteria</taxon>
        <taxon>Candidatus Accumulibacter</taxon>
    </lineage>
</organism>
<keyword evidence="1 11" id="KW-0698">rRNA processing</keyword>
<feature type="binding site" evidence="11">
    <location>
        <position position="96"/>
    </location>
    <ligand>
        <name>S-adenosyl-L-methionine</name>
        <dbReference type="ChEBI" id="CHEBI:59789"/>
    </ligand>
</feature>
<keyword evidence="11" id="KW-0963">Cytoplasm</keyword>
<feature type="binding site" evidence="11">
    <location>
        <position position="60"/>
    </location>
    <ligand>
        <name>S-adenosyl-L-methionine</name>
        <dbReference type="ChEBI" id="CHEBI:59789"/>
    </ligand>
</feature>
<dbReference type="Pfam" id="PF01728">
    <property type="entry name" value="FtsJ"/>
    <property type="match status" value="1"/>
</dbReference>
<dbReference type="InterPro" id="IPR015507">
    <property type="entry name" value="rRNA-MeTfrase_E"/>
</dbReference>
<dbReference type="GO" id="GO:0008650">
    <property type="term" value="F:rRNA (uridine-2'-O-)-methyltransferase activity"/>
    <property type="evidence" value="ECO:0007669"/>
    <property type="project" value="UniProtKB-UniRule"/>
</dbReference>
<feature type="binding site" evidence="11">
    <location>
        <position position="121"/>
    </location>
    <ligand>
        <name>S-adenosyl-L-methionine</name>
        <dbReference type="ChEBI" id="CHEBI:59789"/>
    </ligand>
</feature>
<dbReference type="Proteomes" id="UP000253831">
    <property type="component" value="Unassembled WGS sequence"/>
</dbReference>
<protein>
    <recommendedName>
        <fullName evidence="7 11">Ribosomal RNA large subunit methyltransferase E</fullName>
        <ecNumber evidence="6 11">2.1.1.166</ecNumber>
    </recommendedName>
    <alternativeName>
        <fullName evidence="9 11">23S rRNA Um2552 methyltransferase</fullName>
    </alternativeName>
    <alternativeName>
        <fullName evidence="8 11">rRNA (uridine-2'-O-)-methyltransferase</fullName>
    </alternativeName>
</protein>
<reference evidence="14 15" key="1">
    <citation type="submission" date="2018-05" db="EMBL/GenBank/DDBJ databases">
        <title>Integrated omic analyses show evidence that a Ca. Accumulibacter phosphatis strain performs denitrification under micro-aerobic conditions.</title>
        <authorList>
            <person name="Camejo P.Y."/>
            <person name="Katherine M.D."/>
            <person name="Daniel N.R."/>
        </authorList>
    </citation>
    <scope>NUCLEOTIDE SEQUENCE [LARGE SCALE GENOMIC DNA]</scope>
    <source>
        <strain evidence="14">UW-LDO-IC</strain>
    </source>
</reference>
<comment type="subcellular location">
    <subcellularLocation>
        <location evidence="11">Cytoplasm</location>
    </subcellularLocation>
</comment>
<dbReference type="EMBL" id="QPGA01000001">
    <property type="protein sequence ID" value="RDE52261.1"/>
    <property type="molecule type" value="Genomic_DNA"/>
</dbReference>
<evidence type="ECO:0000256" key="10">
    <source>
        <dbReference type="ARBA" id="ARBA00048970"/>
    </source>
</evidence>
<keyword evidence="4 11" id="KW-0949">S-adenosyl-L-methionine</keyword>
<evidence type="ECO:0000256" key="5">
    <source>
        <dbReference type="ARBA" id="ARBA00037569"/>
    </source>
</evidence>
<comment type="similarity">
    <text evidence="11">Belongs to the class I-like SAM-binding methyltransferase superfamily. RNA methyltransferase RlmE family.</text>
</comment>
<dbReference type="PANTHER" id="PTHR10920">
    <property type="entry name" value="RIBOSOMAL RNA METHYLTRANSFERASE"/>
    <property type="match status" value="1"/>
</dbReference>
<comment type="function">
    <text evidence="5 11">Specifically methylates the uridine in position 2552 of 23S rRNA at the 2'-O position of the ribose in the fully assembled 50S ribosomal subunit.</text>
</comment>
<comment type="catalytic activity">
    <reaction evidence="10 11">
        <text>uridine(2552) in 23S rRNA + S-adenosyl-L-methionine = 2'-O-methyluridine(2552) in 23S rRNA + S-adenosyl-L-homocysteine + H(+)</text>
        <dbReference type="Rhea" id="RHEA:42720"/>
        <dbReference type="Rhea" id="RHEA-COMP:10202"/>
        <dbReference type="Rhea" id="RHEA-COMP:10203"/>
        <dbReference type="ChEBI" id="CHEBI:15378"/>
        <dbReference type="ChEBI" id="CHEBI:57856"/>
        <dbReference type="ChEBI" id="CHEBI:59789"/>
        <dbReference type="ChEBI" id="CHEBI:65315"/>
        <dbReference type="ChEBI" id="CHEBI:74478"/>
        <dbReference type="EC" id="2.1.1.166"/>
    </reaction>
</comment>
<evidence type="ECO:0000256" key="9">
    <source>
        <dbReference type="ARBA" id="ARBA00042745"/>
    </source>
</evidence>
<sequence>MKRSRSSTAWLNEHVNDAYVQRAKAEGYRSRASYKLMEIDDKDALIRCGDAIVDLGAAPGGWSQVAARRLQGRGRVIALDLLEMAPLHGVTFLQGDFREQSTLFALEELLAGDRPGLVLSDMSPNISGISVCDQARVMHLAELGLDFARSWLQPDGAFLVKLFQGHGFNEFLHEMRNTFKTVSSRKPDASRDRSPEVYLLGKALKT</sequence>
<feature type="binding site" evidence="11">
    <location>
        <position position="80"/>
    </location>
    <ligand>
        <name>S-adenosyl-L-methionine</name>
        <dbReference type="ChEBI" id="CHEBI:59789"/>
    </ligand>
</feature>
<dbReference type="HAMAP" id="MF_01547">
    <property type="entry name" value="RNA_methyltr_E"/>
    <property type="match status" value="1"/>
</dbReference>
<dbReference type="AlphaFoldDB" id="A0A369XQ28"/>
<keyword evidence="2 11" id="KW-0489">Methyltransferase</keyword>
<evidence type="ECO:0000256" key="1">
    <source>
        <dbReference type="ARBA" id="ARBA00022552"/>
    </source>
</evidence>
<evidence type="ECO:0000259" key="13">
    <source>
        <dbReference type="Pfam" id="PF01728"/>
    </source>
</evidence>
<evidence type="ECO:0000313" key="14">
    <source>
        <dbReference type="EMBL" id="RDE52261.1"/>
    </source>
</evidence>
<feature type="binding site" evidence="11">
    <location>
        <position position="62"/>
    </location>
    <ligand>
        <name>S-adenosyl-L-methionine</name>
        <dbReference type="ChEBI" id="CHEBI:59789"/>
    </ligand>
</feature>
<dbReference type="InterPro" id="IPR050082">
    <property type="entry name" value="RNA_methyltr_RlmE"/>
</dbReference>
<evidence type="ECO:0000256" key="3">
    <source>
        <dbReference type="ARBA" id="ARBA00022679"/>
    </source>
</evidence>
<evidence type="ECO:0000256" key="11">
    <source>
        <dbReference type="HAMAP-Rule" id="MF_01547"/>
    </source>
</evidence>
<evidence type="ECO:0000256" key="12">
    <source>
        <dbReference type="PIRSR" id="PIRSR005461-1"/>
    </source>
</evidence>
<comment type="caution">
    <text evidence="14">The sequence shown here is derived from an EMBL/GenBank/DDBJ whole genome shotgun (WGS) entry which is preliminary data.</text>
</comment>
<evidence type="ECO:0000256" key="4">
    <source>
        <dbReference type="ARBA" id="ARBA00022691"/>
    </source>
</evidence>
<keyword evidence="3 11" id="KW-0808">Transferase</keyword>
<evidence type="ECO:0000313" key="15">
    <source>
        <dbReference type="Proteomes" id="UP000253831"/>
    </source>
</evidence>
<feature type="domain" description="Ribosomal RNA methyltransferase FtsJ" evidence="13">
    <location>
        <begin position="28"/>
        <end position="202"/>
    </location>
</feature>
<evidence type="ECO:0000256" key="6">
    <source>
        <dbReference type="ARBA" id="ARBA00038861"/>
    </source>
</evidence>
<gene>
    <name evidence="11" type="primary">rlmE</name>
    <name evidence="11" type="synonym">ftsJ</name>
    <name evidence="11" type="synonym">rrmJ</name>
    <name evidence="14" type="ORF">DVS81_00355</name>
</gene>
<evidence type="ECO:0000256" key="2">
    <source>
        <dbReference type="ARBA" id="ARBA00022603"/>
    </source>
</evidence>
<feature type="active site" description="Proton acceptor" evidence="11 12">
    <location>
        <position position="161"/>
    </location>
</feature>
<dbReference type="InterPro" id="IPR002877">
    <property type="entry name" value="RNA_MeTrfase_FtsJ_dom"/>
</dbReference>
<dbReference type="FunFam" id="3.40.50.150:FF:000005">
    <property type="entry name" value="Ribosomal RNA large subunit methyltransferase E"/>
    <property type="match status" value="1"/>
</dbReference>
<dbReference type="EC" id="2.1.1.166" evidence="6 11"/>